<evidence type="ECO:0000313" key="6">
    <source>
        <dbReference type="Proteomes" id="UP000321034"/>
    </source>
</evidence>
<accession>A0A5C8HY22</accession>
<keyword evidence="6" id="KW-1185">Reference proteome</keyword>
<dbReference type="SUPFAM" id="SSF50891">
    <property type="entry name" value="Cyclophilin-like"/>
    <property type="match status" value="1"/>
</dbReference>
<dbReference type="Gene3D" id="2.40.100.10">
    <property type="entry name" value="Cyclophilin-like"/>
    <property type="match status" value="1"/>
</dbReference>
<feature type="domain" description="Carboxyltransferase" evidence="4">
    <location>
        <begin position="9"/>
        <end position="201"/>
    </location>
</feature>
<evidence type="ECO:0000259" key="4">
    <source>
        <dbReference type="SMART" id="SM00796"/>
    </source>
</evidence>
<dbReference type="Proteomes" id="UP000321034">
    <property type="component" value="Unassembled WGS sequence"/>
</dbReference>
<dbReference type="InterPro" id="IPR029000">
    <property type="entry name" value="Cyclophilin-like_dom_sf"/>
</dbReference>
<evidence type="ECO:0000256" key="2">
    <source>
        <dbReference type="ARBA" id="ARBA00022801"/>
    </source>
</evidence>
<dbReference type="RefSeq" id="WP_147895370.1">
    <property type="nucleotide sequence ID" value="NZ_BAAANR010000001.1"/>
</dbReference>
<dbReference type="GO" id="GO:0016787">
    <property type="term" value="F:hydrolase activity"/>
    <property type="evidence" value="ECO:0007669"/>
    <property type="project" value="UniProtKB-KW"/>
</dbReference>
<comment type="caution">
    <text evidence="5">The sequence shown here is derived from an EMBL/GenBank/DDBJ whole genome shotgun (WGS) entry which is preliminary data.</text>
</comment>
<keyword evidence="2 5" id="KW-0378">Hydrolase</keyword>
<organism evidence="5 6">
    <name type="scientific">Microbacterium hatanonis</name>
    <dbReference type="NCBI Taxonomy" id="404366"/>
    <lineage>
        <taxon>Bacteria</taxon>
        <taxon>Bacillati</taxon>
        <taxon>Actinomycetota</taxon>
        <taxon>Actinomycetes</taxon>
        <taxon>Micrococcales</taxon>
        <taxon>Microbacteriaceae</taxon>
        <taxon>Microbacterium</taxon>
    </lineage>
</organism>
<sequence>MRGDAAASVIVRPMGDRALLAEVGSLDAVLALHAALDASRPPGVVDLVPAARTVLIALDPAVLPLSRARGWIADAAEHAGPDAAEPGPLVEIEVRYDGPDLADTAELLGLAPRALVERHLATAWSVAFTGFAPGFAYLVGEGWPFEVPRLSAPRTRVPAGAVGLAGSFCGAYPRETPGGWRLIGTTRAALFDAGADDPVLLAPRSRVRFVEATA</sequence>
<proteinExistence type="predicted"/>
<reference evidence="5 6" key="1">
    <citation type="submission" date="2019-08" db="EMBL/GenBank/DDBJ databases">
        <authorList>
            <person name="Dong K."/>
        </authorList>
    </citation>
    <scope>NUCLEOTIDE SEQUENCE [LARGE SCALE GENOMIC DNA]</scope>
    <source>
        <strain evidence="5 6">JCM14558</strain>
    </source>
</reference>
<dbReference type="AlphaFoldDB" id="A0A5C8HY22"/>
<dbReference type="OrthoDB" id="9768696at2"/>
<evidence type="ECO:0000256" key="3">
    <source>
        <dbReference type="ARBA" id="ARBA00022840"/>
    </source>
</evidence>
<dbReference type="Gene3D" id="3.30.1360.40">
    <property type="match status" value="1"/>
</dbReference>
<dbReference type="PANTHER" id="PTHR34698:SF2">
    <property type="entry name" value="5-OXOPROLINASE SUBUNIT B"/>
    <property type="match status" value="1"/>
</dbReference>
<gene>
    <name evidence="5" type="ORF">FVP77_15060</name>
</gene>
<dbReference type="PANTHER" id="PTHR34698">
    <property type="entry name" value="5-OXOPROLINASE SUBUNIT B"/>
    <property type="match status" value="1"/>
</dbReference>
<dbReference type="SUPFAM" id="SSF160467">
    <property type="entry name" value="PH0987 N-terminal domain-like"/>
    <property type="match status" value="1"/>
</dbReference>
<dbReference type="InterPro" id="IPR010016">
    <property type="entry name" value="PxpB"/>
</dbReference>
<evidence type="ECO:0000313" key="5">
    <source>
        <dbReference type="EMBL" id="TXK10172.1"/>
    </source>
</evidence>
<keyword evidence="1" id="KW-0547">Nucleotide-binding</keyword>
<protein>
    <submittedName>
        <fullName evidence="5">Allophanate hydrolase subunit 1</fullName>
    </submittedName>
</protein>
<dbReference type="InterPro" id="IPR003833">
    <property type="entry name" value="CT_C_D"/>
</dbReference>
<evidence type="ECO:0000256" key="1">
    <source>
        <dbReference type="ARBA" id="ARBA00022741"/>
    </source>
</evidence>
<dbReference type="Pfam" id="PF02682">
    <property type="entry name" value="CT_C_D"/>
    <property type="match status" value="1"/>
</dbReference>
<dbReference type="SMART" id="SM00796">
    <property type="entry name" value="AHS1"/>
    <property type="match status" value="1"/>
</dbReference>
<dbReference type="EMBL" id="VRSV01000002">
    <property type="protein sequence ID" value="TXK10172.1"/>
    <property type="molecule type" value="Genomic_DNA"/>
</dbReference>
<name>A0A5C8HY22_9MICO</name>
<keyword evidence="3" id="KW-0067">ATP-binding</keyword>
<dbReference type="GO" id="GO:0005524">
    <property type="term" value="F:ATP binding"/>
    <property type="evidence" value="ECO:0007669"/>
    <property type="project" value="UniProtKB-KW"/>
</dbReference>